<dbReference type="AlphaFoldDB" id="A0A9P4J987"/>
<dbReference type="GO" id="GO:0005739">
    <property type="term" value="C:mitochondrion"/>
    <property type="evidence" value="ECO:0007669"/>
    <property type="project" value="TreeGrafter"/>
</dbReference>
<organism evidence="2 3">
    <name type="scientific">Myriangium duriaei CBS 260.36</name>
    <dbReference type="NCBI Taxonomy" id="1168546"/>
    <lineage>
        <taxon>Eukaryota</taxon>
        <taxon>Fungi</taxon>
        <taxon>Dikarya</taxon>
        <taxon>Ascomycota</taxon>
        <taxon>Pezizomycotina</taxon>
        <taxon>Dothideomycetes</taxon>
        <taxon>Dothideomycetidae</taxon>
        <taxon>Myriangiales</taxon>
        <taxon>Myriangiaceae</taxon>
        <taxon>Myriangium</taxon>
    </lineage>
</organism>
<gene>
    <name evidence="2" type="ORF">K461DRAFT_275519</name>
</gene>
<dbReference type="Pfam" id="PF01042">
    <property type="entry name" value="Ribonuc_L-PSP"/>
    <property type="match status" value="1"/>
</dbReference>
<dbReference type="InterPro" id="IPR035959">
    <property type="entry name" value="RutC-like_sf"/>
</dbReference>
<keyword evidence="3" id="KW-1185">Reference proteome</keyword>
<dbReference type="PROSITE" id="PS01094">
    <property type="entry name" value="UPF0076"/>
    <property type="match status" value="1"/>
</dbReference>
<dbReference type="PANTHER" id="PTHR11803:SF58">
    <property type="entry name" value="PROTEIN HMF1-RELATED"/>
    <property type="match status" value="1"/>
</dbReference>
<dbReference type="FunFam" id="3.30.1330.40:FF:000001">
    <property type="entry name" value="L-PSP family endoribonuclease"/>
    <property type="match status" value="1"/>
</dbReference>
<dbReference type="CDD" id="cd00448">
    <property type="entry name" value="YjgF_YER057c_UK114_family"/>
    <property type="match status" value="1"/>
</dbReference>
<comment type="caution">
    <text evidence="2">The sequence shown here is derived from an EMBL/GenBank/DDBJ whole genome shotgun (WGS) entry which is preliminary data.</text>
</comment>
<dbReference type="Gene3D" id="3.30.1330.40">
    <property type="entry name" value="RutC-like"/>
    <property type="match status" value="1"/>
</dbReference>
<evidence type="ECO:0000313" key="2">
    <source>
        <dbReference type="EMBL" id="KAF2156410.1"/>
    </source>
</evidence>
<dbReference type="InterPro" id="IPR019897">
    <property type="entry name" value="RidA_CS"/>
</dbReference>
<dbReference type="InterPro" id="IPR006175">
    <property type="entry name" value="YjgF/YER057c/UK114"/>
</dbReference>
<evidence type="ECO:0000313" key="3">
    <source>
        <dbReference type="Proteomes" id="UP000799439"/>
    </source>
</evidence>
<dbReference type="SUPFAM" id="SSF55298">
    <property type="entry name" value="YjgF-like"/>
    <property type="match status" value="1"/>
</dbReference>
<dbReference type="NCBIfam" id="TIGR00004">
    <property type="entry name" value="Rid family detoxifying hydrolase"/>
    <property type="match status" value="1"/>
</dbReference>
<comment type="similarity">
    <text evidence="1">Belongs to the RutC family.</text>
</comment>
<protein>
    <submittedName>
        <fullName evidence="2">L-PSP endoribonuclease family protein-like protein</fullName>
    </submittedName>
</protein>
<dbReference type="OrthoDB" id="309640at2759"/>
<name>A0A9P4J987_9PEZI</name>
<proteinExistence type="inferred from homology"/>
<sequence length="122" mass="13092">MEKISTDKAMQPAAPYSQAIRAAPFIFVSGQIPADASGKLTEGSIANKTKQCCESLKAILTEAGSGLEKVVKTTVFITDMQHFKEMNGVYAEYFTHKPARSCVAVKQLPLGVEVEIEAVALA</sequence>
<dbReference type="Proteomes" id="UP000799439">
    <property type="component" value="Unassembled WGS sequence"/>
</dbReference>
<dbReference type="GO" id="GO:0005829">
    <property type="term" value="C:cytosol"/>
    <property type="evidence" value="ECO:0007669"/>
    <property type="project" value="TreeGrafter"/>
</dbReference>
<dbReference type="InterPro" id="IPR006056">
    <property type="entry name" value="RidA"/>
</dbReference>
<evidence type="ECO:0000256" key="1">
    <source>
        <dbReference type="ARBA" id="ARBA00010552"/>
    </source>
</evidence>
<reference evidence="2" key="1">
    <citation type="journal article" date="2020" name="Stud. Mycol.">
        <title>101 Dothideomycetes genomes: a test case for predicting lifestyles and emergence of pathogens.</title>
        <authorList>
            <person name="Haridas S."/>
            <person name="Albert R."/>
            <person name="Binder M."/>
            <person name="Bloem J."/>
            <person name="Labutti K."/>
            <person name="Salamov A."/>
            <person name="Andreopoulos B."/>
            <person name="Baker S."/>
            <person name="Barry K."/>
            <person name="Bills G."/>
            <person name="Bluhm B."/>
            <person name="Cannon C."/>
            <person name="Castanera R."/>
            <person name="Culley D."/>
            <person name="Daum C."/>
            <person name="Ezra D."/>
            <person name="Gonzalez J."/>
            <person name="Henrissat B."/>
            <person name="Kuo A."/>
            <person name="Liang C."/>
            <person name="Lipzen A."/>
            <person name="Lutzoni F."/>
            <person name="Magnuson J."/>
            <person name="Mondo S."/>
            <person name="Nolan M."/>
            <person name="Ohm R."/>
            <person name="Pangilinan J."/>
            <person name="Park H.-J."/>
            <person name="Ramirez L."/>
            <person name="Alfaro M."/>
            <person name="Sun H."/>
            <person name="Tritt A."/>
            <person name="Yoshinaga Y."/>
            <person name="Zwiers L.-H."/>
            <person name="Turgeon B."/>
            <person name="Goodwin S."/>
            <person name="Spatafora J."/>
            <person name="Crous P."/>
            <person name="Grigoriev I."/>
        </authorList>
    </citation>
    <scope>NUCLEOTIDE SEQUENCE</scope>
    <source>
        <strain evidence="2">CBS 260.36</strain>
    </source>
</reference>
<accession>A0A9P4J987</accession>
<dbReference type="GO" id="GO:0019239">
    <property type="term" value="F:deaminase activity"/>
    <property type="evidence" value="ECO:0007669"/>
    <property type="project" value="TreeGrafter"/>
</dbReference>
<dbReference type="EMBL" id="ML996082">
    <property type="protein sequence ID" value="KAF2156410.1"/>
    <property type="molecule type" value="Genomic_DNA"/>
</dbReference>
<dbReference type="PANTHER" id="PTHR11803">
    <property type="entry name" value="2-IMINOBUTANOATE/2-IMINOPROPANOATE DEAMINASE RIDA"/>
    <property type="match status" value="1"/>
</dbReference>